<gene>
    <name evidence="1" type="ORF">Z520_04038</name>
</gene>
<sequence>MAVTELARLRLQDGTEASSPSLHANLAKAKDVMEKASGFEFWYYHCLEEPNIIFILGSWPSVDFHMHQFIPGPQNQELLALLQDQITVEWMFHLDIDQRIQSLPLKHDVLSIDRYIVQAGKKERFQATFENNKHALESHVGEQGRLIWGWRLDKGYDPSIGGEKPKEQFVLLSGWDSIEQHLEFANTEVFQKYSQIRSHMEEEPDIKHARLMRVEELRR</sequence>
<organism evidence="1 2">
    <name type="scientific">Fonsecaea multimorphosa CBS 102226</name>
    <dbReference type="NCBI Taxonomy" id="1442371"/>
    <lineage>
        <taxon>Eukaryota</taxon>
        <taxon>Fungi</taxon>
        <taxon>Dikarya</taxon>
        <taxon>Ascomycota</taxon>
        <taxon>Pezizomycotina</taxon>
        <taxon>Eurotiomycetes</taxon>
        <taxon>Chaetothyriomycetidae</taxon>
        <taxon>Chaetothyriales</taxon>
        <taxon>Herpotrichiellaceae</taxon>
        <taxon>Fonsecaea</taxon>
    </lineage>
</organism>
<dbReference type="PANTHER" id="PTHR42052:SF1">
    <property type="entry name" value="ABM DOMAIN-CONTAINING PROTEIN"/>
    <property type="match status" value="1"/>
</dbReference>
<dbReference type="AlphaFoldDB" id="A0A0D2K3H5"/>
<dbReference type="PANTHER" id="PTHR42052">
    <property type="entry name" value="ABM DOMAIN-CONTAINING PROTEIN"/>
    <property type="match status" value="1"/>
</dbReference>
<proteinExistence type="predicted"/>
<name>A0A0D2K3H5_9EURO</name>
<dbReference type="EMBL" id="KN848067">
    <property type="protein sequence ID" value="KIY00353.1"/>
    <property type="molecule type" value="Genomic_DNA"/>
</dbReference>
<dbReference type="OrthoDB" id="3542212at2759"/>
<accession>A0A0D2K3H5</accession>
<protein>
    <recommendedName>
        <fullName evidence="3">ABM domain-containing protein</fullName>
    </recommendedName>
</protein>
<evidence type="ECO:0000313" key="2">
    <source>
        <dbReference type="Proteomes" id="UP000053411"/>
    </source>
</evidence>
<dbReference type="GeneID" id="27709784"/>
<evidence type="ECO:0000313" key="1">
    <source>
        <dbReference type="EMBL" id="KIY00353.1"/>
    </source>
</evidence>
<dbReference type="Gene3D" id="3.30.70.100">
    <property type="match status" value="2"/>
</dbReference>
<reference evidence="1 2" key="1">
    <citation type="submission" date="2015-01" db="EMBL/GenBank/DDBJ databases">
        <title>The Genome Sequence of Fonsecaea multimorphosa CBS 102226.</title>
        <authorList>
            <consortium name="The Broad Institute Genomics Platform"/>
            <person name="Cuomo C."/>
            <person name="de Hoog S."/>
            <person name="Gorbushina A."/>
            <person name="Stielow B."/>
            <person name="Teixiera M."/>
            <person name="Abouelleil A."/>
            <person name="Chapman S.B."/>
            <person name="Priest M."/>
            <person name="Young S.K."/>
            <person name="Wortman J."/>
            <person name="Nusbaum C."/>
            <person name="Birren B."/>
        </authorList>
    </citation>
    <scope>NUCLEOTIDE SEQUENCE [LARGE SCALE GENOMIC DNA]</scope>
    <source>
        <strain evidence="1 2">CBS 102226</strain>
    </source>
</reference>
<dbReference type="RefSeq" id="XP_016634475.1">
    <property type="nucleotide sequence ID" value="XM_016774548.1"/>
</dbReference>
<evidence type="ECO:0008006" key="3">
    <source>
        <dbReference type="Google" id="ProtNLM"/>
    </source>
</evidence>
<keyword evidence="2" id="KW-1185">Reference proteome</keyword>
<dbReference type="Proteomes" id="UP000053411">
    <property type="component" value="Unassembled WGS sequence"/>
</dbReference>
<dbReference type="VEuPathDB" id="FungiDB:Z520_04038"/>